<dbReference type="Pfam" id="PF00293">
    <property type="entry name" value="NUDIX"/>
    <property type="match status" value="1"/>
</dbReference>
<evidence type="ECO:0000313" key="5">
    <source>
        <dbReference type="Proteomes" id="UP001519310"/>
    </source>
</evidence>
<dbReference type="Gene3D" id="3.90.79.10">
    <property type="entry name" value="Nucleoside Triphosphate Pyrophosphohydrolase"/>
    <property type="match status" value="1"/>
</dbReference>
<organism evidence="4 5">
    <name type="scientific">Streptomyces avidinii</name>
    <dbReference type="NCBI Taxonomy" id="1895"/>
    <lineage>
        <taxon>Bacteria</taxon>
        <taxon>Bacillati</taxon>
        <taxon>Actinomycetota</taxon>
        <taxon>Actinomycetes</taxon>
        <taxon>Kitasatosporales</taxon>
        <taxon>Streptomycetaceae</taxon>
        <taxon>Streptomyces</taxon>
    </lineage>
</organism>
<dbReference type="PROSITE" id="PS51462">
    <property type="entry name" value="NUDIX"/>
    <property type="match status" value="1"/>
</dbReference>
<evidence type="ECO:0000259" key="3">
    <source>
        <dbReference type="PROSITE" id="PS51462"/>
    </source>
</evidence>
<comment type="cofactor">
    <cofactor evidence="1">
        <name>Mg(2+)</name>
        <dbReference type="ChEBI" id="CHEBI:18420"/>
    </cofactor>
</comment>
<dbReference type="PROSITE" id="PS00893">
    <property type="entry name" value="NUDIX_BOX"/>
    <property type="match status" value="1"/>
</dbReference>
<sequence length="157" mass="17101">MSNVHRSISHVMVLLQRPGDGWILTVRHRAGSWHSPGLLTVVGGRLEDGEFLNEGASRELAEEVGIHVAPDRLRFCQLPHFHAADGERVIGAVFSVPGWDGTPYNREPDTHVELVWVDPAAPPPDCHPFTHAVLTHFAAGLLYGNVTAPELLGGEGR</sequence>
<accession>A0ABS4KZ92</accession>
<keyword evidence="5" id="KW-1185">Reference proteome</keyword>
<gene>
    <name evidence="4" type="ORF">J2Z77_000485</name>
</gene>
<dbReference type="PANTHER" id="PTHR43046">
    <property type="entry name" value="GDP-MANNOSE MANNOSYL HYDROLASE"/>
    <property type="match status" value="1"/>
</dbReference>
<evidence type="ECO:0000256" key="1">
    <source>
        <dbReference type="ARBA" id="ARBA00001946"/>
    </source>
</evidence>
<reference evidence="4 5" key="1">
    <citation type="submission" date="2021-03" db="EMBL/GenBank/DDBJ databases">
        <title>Genomic Encyclopedia of Type Strains, Phase IV (KMG-IV): sequencing the most valuable type-strain genomes for metagenomic binning, comparative biology and taxonomic classification.</title>
        <authorList>
            <person name="Goeker M."/>
        </authorList>
    </citation>
    <scope>NUCLEOTIDE SEQUENCE [LARGE SCALE GENOMIC DNA]</scope>
    <source>
        <strain evidence="4 5">DSM 40526</strain>
    </source>
</reference>
<dbReference type="PANTHER" id="PTHR43046:SF16">
    <property type="entry name" value="ADP-RIBOSE PYROPHOSPHATASE YJHB-RELATED"/>
    <property type="match status" value="1"/>
</dbReference>
<dbReference type="InterPro" id="IPR015797">
    <property type="entry name" value="NUDIX_hydrolase-like_dom_sf"/>
</dbReference>
<dbReference type="InterPro" id="IPR020084">
    <property type="entry name" value="NUDIX_hydrolase_CS"/>
</dbReference>
<keyword evidence="2" id="KW-0378">Hydrolase</keyword>
<evidence type="ECO:0000313" key="4">
    <source>
        <dbReference type="EMBL" id="MBP2034701.1"/>
    </source>
</evidence>
<comment type="caution">
    <text evidence="4">The sequence shown here is derived from an EMBL/GenBank/DDBJ whole genome shotgun (WGS) entry which is preliminary data.</text>
</comment>
<feature type="domain" description="Nudix hydrolase" evidence="3">
    <location>
        <begin position="6"/>
        <end position="139"/>
    </location>
</feature>
<evidence type="ECO:0000256" key="2">
    <source>
        <dbReference type="ARBA" id="ARBA00022801"/>
    </source>
</evidence>
<proteinExistence type="predicted"/>
<protein>
    <submittedName>
        <fullName evidence="4">8-oxo-dGTP pyrophosphatase MutT (NUDIX family)</fullName>
    </submittedName>
</protein>
<dbReference type="InterPro" id="IPR000086">
    <property type="entry name" value="NUDIX_hydrolase_dom"/>
</dbReference>
<dbReference type="Proteomes" id="UP001519310">
    <property type="component" value="Unassembled WGS sequence"/>
</dbReference>
<dbReference type="SUPFAM" id="SSF55811">
    <property type="entry name" value="Nudix"/>
    <property type="match status" value="1"/>
</dbReference>
<dbReference type="EMBL" id="JAGGLQ010000001">
    <property type="protein sequence ID" value="MBP2034701.1"/>
    <property type="molecule type" value="Genomic_DNA"/>
</dbReference>
<name>A0ABS4KZ92_STRAV</name>
<dbReference type="RefSeq" id="WP_229920145.1">
    <property type="nucleotide sequence ID" value="NZ_BMVL01000002.1"/>
</dbReference>